<gene>
    <name evidence="1" type="ORF">PoMZ_02976</name>
</gene>
<reference evidence="1 2" key="1">
    <citation type="journal article" date="2019" name="Mol. Biol. Evol.">
        <title>Blast fungal genomes show frequent chromosomal changes, gene gains and losses, and effector gene turnover.</title>
        <authorList>
            <person name="Gomez Luciano L.B."/>
            <person name="Jason Tsai I."/>
            <person name="Chuma I."/>
            <person name="Tosa Y."/>
            <person name="Chen Y.H."/>
            <person name="Li J.Y."/>
            <person name="Li M.Y."/>
            <person name="Jade Lu M.Y."/>
            <person name="Nakayashiki H."/>
            <person name="Li W.H."/>
        </authorList>
    </citation>
    <scope>NUCLEOTIDE SEQUENCE [LARGE SCALE GENOMIC DNA]</scope>
    <source>
        <strain evidence="1">MZ5-1-6</strain>
    </source>
</reference>
<dbReference type="EMBL" id="CP034206">
    <property type="protein sequence ID" value="QBZ58037.1"/>
    <property type="molecule type" value="Genomic_DNA"/>
</dbReference>
<name>A0A4P7N633_PYROR</name>
<protein>
    <submittedName>
        <fullName evidence="1">Uncharacterized protein</fullName>
    </submittedName>
</protein>
<dbReference type="AlphaFoldDB" id="A0A4P7N633"/>
<accession>A0A4P7N633</accession>
<dbReference type="Proteomes" id="UP000294847">
    <property type="component" value="Chromosome 3"/>
</dbReference>
<organism evidence="1 2">
    <name type="scientific">Pyricularia oryzae</name>
    <name type="common">Rice blast fungus</name>
    <name type="synonym">Magnaporthe oryzae</name>
    <dbReference type="NCBI Taxonomy" id="318829"/>
    <lineage>
        <taxon>Eukaryota</taxon>
        <taxon>Fungi</taxon>
        <taxon>Dikarya</taxon>
        <taxon>Ascomycota</taxon>
        <taxon>Pezizomycotina</taxon>
        <taxon>Sordariomycetes</taxon>
        <taxon>Sordariomycetidae</taxon>
        <taxon>Magnaporthales</taxon>
        <taxon>Pyriculariaceae</taxon>
        <taxon>Pyricularia</taxon>
    </lineage>
</organism>
<evidence type="ECO:0000313" key="1">
    <source>
        <dbReference type="EMBL" id="QBZ58037.1"/>
    </source>
</evidence>
<proteinExistence type="predicted"/>
<evidence type="ECO:0000313" key="2">
    <source>
        <dbReference type="Proteomes" id="UP000294847"/>
    </source>
</evidence>
<sequence>MTRSSCSRVVSFAALGGRWSQLWVVVRGRGTDSWNGRFSGDAAVKIVEEKARGPQYLPKGEDYENTQTFNCGAIWDFDSLHGSSALEIDFSQEQLIPFYVPT</sequence>